<dbReference type="InterPro" id="IPR036388">
    <property type="entry name" value="WH-like_DNA-bd_sf"/>
</dbReference>
<sequence length="168" mass="18819">MFIAESPVRLAELSKALEVPEAKIKSVIKTLEKEYIEQNRGFVLRKVGNGFRLYSNPSLSDILKNFVKSNIRAHLTQAALETLAIIAYKQPITRTQVAEIRGVRTDSVILTLEDKGLIKEAGKLKEPGNPLIYKTTDRLLELIGISSLKDLPALVNCDKNNDKEMQNE</sequence>
<dbReference type="PANTHER" id="PTHR34298">
    <property type="entry name" value="SEGREGATION AND CONDENSATION PROTEIN B"/>
    <property type="match status" value="1"/>
</dbReference>
<dbReference type="GO" id="GO:0051301">
    <property type="term" value="P:cell division"/>
    <property type="evidence" value="ECO:0007669"/>
    <property type="project" value="UniProtKB-KW"/>
</dbReference>
<evidence type="ECO:0000313" key="5">
    <source>
        <dbReference type="EMBL" id="GAI16305.1"/>
    </source>
</evidence>
<dbReference type="NCBIfam" id="TIGR00281">
    <property type="entry name" value="SMC-Scp complex subunit ScpB"/>
    <property type="match status" value="1"/>
</dbReference>
<dbReference type="Gene3D" id="1.10.10.10">
    <property type="entry name" value="Winged helix-like DNA-binding domain superfamily/Winged helix DNA-binding domain"/>
    <property type="match status" value="2"/>
</dbReference>
<accession>X1MNN8</accession>
<keyword evidence="4" id="KW-0131">Cell cycle</keyword>
<dbReference type="AlphaFoldDB" id="X1MNN8"/>
<comment type="caution">
    <text evidence="5">The sequence shown here is derived from an EMBL/GenBank/DDBJ whole genome shotgun (WGS) entry which is preliminary data.</text>
</comment>
<proteinExistence type="predicted"/>
<name>X1MNN8_9ZZZZ</name>
<dbReference type="PIRSF" id="PIRSF019345">
    <property type="entry name" value="ScpB"/>
    <property type="match status" value="1"/>
</dbReference>
<gene>
    <name evidence="5" type="ORF">S06H3_13761</name>
</gene>
<reference evidence="5" key="1">
    <citation type="journal article" date="2014" name="Front. Microbiol.">
        <title>High frequency of phylogenetically diverse reductive dehalogenase-homologous genes in deep subseafloor sedimentary metagenomes.</title>
        <authorList>
            <person name="Kawai M."/>
            <person name="Futagami T."/>
            <person name="Toyoda A."/>
            <person name="Takaki Y."/>
            <person name="Nishi S."/>
            <person name="Hori S."/>
            <person name="Arai W."/>
            <person name="Tsubouchi T."/>
            <person name="Morono Y."/>
            <person name="Uchiyama I."/>
            <person name="Ito T."/>
            <person name="Fujiyama A."/>
            <person name="Inagaki F."/>
            <person name="Takami H."/>
        </authorList>
    </citation>
    <scope>NUCLEOTIDE SEQUENCE</scope>
    <source>
        <strain evidence="5">Expedition CK06-06</strain>
    </source>
</reference>
<keyword evidence="3" id="KW-0159">Chromosome partition</keyword>
<dbReference type="InterPro" id="IPR036390">
    <property type="entry name" value="WH_DNA-bd_sf"/>
</dbReference>
<keyword evidence="2" id="KW-0132">Cell division</keyword>
<protein>
    <recommendedName>
        <fullName evidence="6">Segregation and condensation protein B</fullName>
    </recommendedName>
</protein>
<dbReference type="PANTHER" id="PTHR34298:SF2">
    <property type="entry name" value="SEGREGATION AND CONDENSATION PROTEIN B"/>
    <property type="match status" value="1"/>
</dbReference>
<evidence type="ECO:0008006" key="6">
    <source>
        <dbReference type="Google" id="ProtNLM"/>
    </source>
</evidence>
<evidence type="ECO:0000256" key="3">
    <source>
        <dbReference type="ARBA" id="ARBA00022829"/>
    </source>
</evidence>
<dbReference type="Pfam" id="PF04079">
    <property type="entry name" value="SMC_ScpB"/>
    <property type="match status" value="1"/>
</dbReference>
<keyword evidence="1" id="KW-0963">Cytoplasm</keyword>
<dbReference type="SUPFAM" id="SSF46785">
    <property type="entry name" value="Winged helix' DNA-binding domain"/>
    <property type="match status" value="2"/>
</dbReference>
<evidence type="ECO:0000256" key="2">
    <source>
        <dbReference type="ARBA" id="ARBA00022618"/>
    </source>
</evidence>
<evidence type="ECO:0000256" key="4">
    <source>
        <dbReference type="ARBA" id="ARBA00023306"/>
    </source>
</evidence>
<organism evidence="5">
    <name type="scientific">marine sediment metagenome</name>
    <dbReference type="NCBI Taxonomy" id="412755"/>
    <lineage>
        <taxon>unclassified sequences</taxon>
        <taxon>metagenomes</taxon>
        <taxon>ecological metagenomes</taxon>
    </lineage>
</organism>
<evidence type="ECO:0000256" key="1">
    <source>
        <dbReference type="ARBA" id="ARBA00022490"/>
    </source>
</evidence>
<dbReference type="EMBL" id="BARV01006716">
    <property type="protein sequence ID" value="GAI16305.1"/>
    <property type="molecule type" value="Genomic_DNA"/>
</dbReference>
<dbReference type="GO" id="GO:0051304">
    <property type="term" value="P:chromosome separation"/>
    <property type="evidence" value="ECO:0007669"/>
    <property type="project" value="InterPro"/>
</dbReference>
<dbReference type="InterPro" id="IPR005234">
    <property type="entry name" value="ScpB_csome_segregation"/>
</dbReference>